<reference evidence="10" key="1">
    <citation type="submission" date="2020-10" db="EMBL/GenBank/DDBJ databases">
        <authorList>
            <person name="Roach M.J.R."/>
        </authorList>
    </citation>
    <scope>NUCLEOTIDE SEQUENCE</scope>
    <source>
        <strain evidence="10">CBS 1945</strain>
    </source>
</reference>
<evidence type="ECO:0000256" key="1">
    <source>
        <dbReference type="ARBA" id="ARBA00003064"/>
    </source>
</evidence>
<evidence type="ECO:0000256" key="2">
    <source>
        <dbReference type="ARBA" id="ARBA00004434"/>
    </source>
</evidence>
<evidence type="ECO:0000256" key="4">
    <source>
        <dbReference type="ARBA" id="ARBA00011351"/>
    </source>
</evidence>
<dbReference type="PANTHER" id="PTHR15642:SF3">
    <property type="entry name" value="CYTOCHROME C OXIDASE ASSEMBLY FACTOR 3 HOMOLOG, MITOCHONDRIAL"/>
    <property type="match status" value="1"/>
</dbReference>
<keyword evidence="11" id="KW-1185">Reference proteome</keyword>
<dbReference type="RefSeq" id="XP_038780206.1">
    <property type="nucleotide sequence ID" value="XM_038924278.1"/>
</dbReference>
<keyword evidence="6 9" id="KW-1133">Transmembrane helix</keyword>
<dbReference type="AlphaFoldDB" id="A0A875S4S8"/>
<dbReference type="InterPro" id="IPR041752">
    <property type="entry name" value="Coa3"/>
</dbReference>
<accession>A0A875S4S8</accession>
<evidence type="ECO:0000256" key="7">
    <source>
        <dbReference type="ARBA" id="ARBA00023128"/>
    </source>
</evidence>
<evidence type="ECO:0000313" key="10">
    <source>
        <dbReference type="EMBL" id="QPG76641.1"/>
    </source>
</evidence>
<proteinExistence type="inferred from homology"/>
<organism evidence="10 11">
    <name type="scientific">Eeniella nana</name>
    <name type="common">Yeast</name>
    <name type="synonym">Brettanomyces nanus</name>
    <dbReference type="NCBI Taxonomy" id="13502"/>
    <lineage>
        <taxon>Eukaryota</taxon>
        <taxon>Fungi</taxon>
        <taxon>Dikarya</taxon>
        <taxon>Ascomycota</taxon>
        <taxon>Saccharomycotina</taxon>
        <taxon>Pichiomycetes</taxon>
        <taxon>Pichiales</taxon>
        <taxon>Pichiaceae</taxon>
        <taxon>Brettanomyces</taxon>
    </lineage>
</organism>
<keyword evidence="5 9" id="KW-0812">Transmembrane</keyword>
<keyword evidence="9" id="KW-0999">Mitochondrion inner membrane</keyword>
<name>A0A875S4S8_EENNA</name>
<evidence type="ECO:0000256" key="6">
    <source>
        <dbReference type="ARBA" id="ARBA00022989"/>
    </source>
</evidence>
<keyword evidence="7 9" id="KW-0496">Mitochondrion</keyword>
<dbReference type="OrthoDB" id="10018333at2759"/>
<comment type="similarity">
    <text evidence="3 9">Belongs to the COA3 family.</text>
</comment>
<keyword evidence="8 9" id="KW-0472">Membrane</keyword>
<comment type="function">
    <text evidence="1 9">Required for assembly of cytochrome c oxidase (complex IV).</text>
</comment>
<protein>
    <recommendedName>
        <fullName evidence="9">Cytochrome c oxidase assembly factor 3</fullName>
    </recommendedName>
</protein>
<feature type="transmembrane region" description="Helical" evidence="9">
    <location>
        <begin position="34"/>
        <end position="55"/>
    </location>
</feature>
<evidence type="ECO:0000313" key="11">
    <source>
        <dbReference type="Proteomes" id="UP000662931"/>
    </source>
</evidence>
<gene>
    <name evidence="10" type="ORF">FOA43_004033</name>
</gene>
<dbReference type="EMBL" id="CP064815">
    <property type="protein sequence ID" value="QPG76641.1"/>
    <property type="molecule type" value="Genomic_DNA"/>
</dbReference>
<evidence type="ECO:0000256" key="5">
    <source>
        <dbReference type="ARBA" id="ARBA00022692"/>
    </source>
</evidence>
<dbReference type="PANTHER" id="PTHR15642">
    <property type="entry name" value="CYTOCHROME C OXIDASE ASSEMBLY FACTOR 3, MITOCHONDRIAL"/>
    <property type="match status" value="1"/>
</dbReference>
<sequence>MIPSFIRFSARSDSYYSKDTYRMSAAMLRARRPYFWRNMAGLVILGSIPVAVYVYTFNFLHTDDLEDIPVPPLSDEKVKQLQKEYKEEKAKEAAGVTVRK</sequence>
<dbReference type="Proteomes" id="UP000662931">
    <property type="component" value="Chromosome 4"/>
</dbReference>
<dbReference type="GO" id="GO:0033617">
    <property type="term" value="P:mitochondrial respiratory chain complex IV assembly"/>
    <property type="evidence" value="ECO:0007669"/>
    <property type="project" value="UniProtKB-UniRule"/>
</dbReference>
<comment type="subunit">
    <text evidence="4 9">Component of 250-400 kDa complexes called cytochrome oxidase assembly intermediates or COA complexes.</text>
</comment>
<comment type="subcellular location">
    <subcellularLocation>
        <location evidence="2">Mitochondrion inner membrane</location>
        <topology evidence="2">Single-pass membrane protein</topology>
    </subcellularLocation>
</comment>
<evidence type="ECO:0000256" key="3">
    <source>
        <dbReference type="ARBA" id="ARBA00007035"/>
    </source>
</evidence>
<dbReference type="GeneID" id="62197433"/>
<dbReference type="KEGG" id="bnn:FOA43_004033"/>
<dbReference type="GO" id="GO:0005743">
    <property type="term" value="C:mitochondrial inner membrane"/>
    <property type="evidence" value="ECO:0007669"/>
    <property type="project" value="UniProtKB-SubCell"/>
</dbReference>
<evidence type="ECO:0000256" key="8">
    <source>
        <dbReference type="ARBA" id="ARBA00023136"/>
    </source>
</evidence>
<evidence type="ECO:0000256" key="9">
    <source>
        <dbReference type="RuleBase" id="RU367056"/>
    </source>
</evidence>